<dbReference type="GO" id="GO:0000976">
    <property type="term" value="F:transcription cis-regulatory region binding"/>
    <property type="evidence" value="ECO:0007669"/>
    <property type="project" value="TreeGrafter"/>
</dbReference>
<dbReference type="GO" id="GO:0045892">
    <property type="term" value="P:negative regulation of DNA-templated transcription"/>
    <property type="evidence" value="ECO:0007669"/>
    <property type="project" value="InterPro"/>
</dbReference>
<dbReference type="STRING" id="58117.SAMN05421833_12015"/>
<evidence type="ECO:0000259" key="6">
    <source>
        <dbReference type="PROSITE" id="PS50977"/>
    </source>
</evidence>
<dbReference type="SUPFAM" id="SSF48498">
    <property type="entry name" value="Tetracyclin repressor-like, C-terminal domain"/>
    <property type="match status" value="1"/>
</dbReference>
<keyword evidence="1" id="KW-0678">Repressor</keyword>
<organism evidence="7 8">
    <name type="scientific">Microbispora rosea</name>
    <dbReference type="NCBI Taxonomy" id="58117"/>
    <lineage>
        <taxon>Bacteria</taxon>
        <taxon>Bacillati</taxon>
        <taxon>Actinomycetota</taxon>
        <taxon>Actinomycetes</taxon>
        <taxon>Streptosporangiales</taxon>
        <taxon>Streptosporangiaceae</taxon>
        <taxon>Microbispora</taxon>
    </lineage>
</organism>
<reference evidence="8" key="1">
    <citation type="submission" date="2017-01" db="EMBL/GenBank/DDBJ databases">
        <authorList>
            <person name="Varghese N."/>
            <person name="Submissions S."/>
        </authorList>
    </citation>
    <scope>NUCLEOTIDE SEQUENCE [LARGE SCALE GENOMIC DNA]</scope>
    <source>
        <strain evidence="8">ATCC 12950</strain>
    </source>
</reference>
<dbReference type="PROSITE" id="PS50977">
    <property type="entry name" value="HTH_TETR_2"/>
    <property type="match status" value="1"/>
</dbReference>
<evidence type="ECO:0000256" key="3">
    <source>
        <dbReference type="ARBA" id="ARBA00023125"/>
    </source>
</evidence>
<evidence type="ECO:0000256" key="5">
    <source>
        <dbReference type="PROSITE-ProRule" id="PRU00335"/>
    </source>
</evidence>
<dbReference type="InterPro" id="IPR023772">
    <property type="entry name" value="DNA-bd_HTH_TetR-type_CS"/>
</dbReference>
<dbReference type="EMBL" id="FTNI01000020">
    <property type="protein sequence ID" value="SIR93608.1"/>
    <property type="molecule type" value="Genomic_DNA"/>
</dbReference>
<dbReference type="Pfam" id="PF00440">
    <property type="entry name" value="TetR_N"/>
    <property type="match status" value="1"/>
</dbReference>
<evidence type="ECO:0000256" key="2">
    <source>
        <dbReference type="ARBA" id="ARBA00023015"/>
    </source>
</evidence>
<dbReference type="AlphaFoldDB" id="A0A1N7EZT7"/>
<dbReference type="Gene3D" id="1.10.10.60">
    <property type="entry name" value="Homeodomain-like"/>
    <property type="match status" value="1"/>
</dbReference>
<keyword evidence="8" id="KW-1185">Reference proteome</keyword>
<keyword evidence="2" id="KW-0805">Transcription regulation</keyword>
<dbReference type="InterPro" id="IPR004111">
    <property type="entry name" value="Repressor_TetR_C"/>
</dbReference>
<sequence>MNTVKLSTVALERDTIVRTAIRLLDEVGLEKLTLRRLATELGVQAPALYWHFRNKQELLDEMAEAISVQEPLRPLGEGESWEEWLAEWCRGQRRAFKSHRDTARLAAGTHPGTATLQTVETILESLQRAGFPRTDAMWGLGTLASFLGGFVLEEQSDQERGTSDPALFEEALESLAPYPNVRAVMAETKGPQTDASFEHGIALILSGMRARLEAQPDGR</sequence>
<dbReference type="InterPro" id="IPR050109">
    <property type="entry name" value="HTH-type_TetR-like_transc_reg"/>
</dbReference>
<dbReference type="SUPFAM" id="SSF46689">
    <property type="entry name" value="Homeodomain-like"/>
    <property type="match status" value="1"/>
</dbReference>
<dbReference type="GO" id="GO:0003700">
    <property type="term" value="F:DNA-binding transcription factor activity"/>
    <property type="evidence" value="ECO:0007669"/>
    <property type="project" value="TreeGrafter"/>
</dbReference>
<dbReference type="PANTHER" id="PTHR30055">
    <property type="entry name" value="HTH-TYPE TRANSCRIPTIONAL REGULATOR RUTR"/>
    <property type="match status" value="1"/>
</dbReference>
<dbReference type="InterPro" id="IPR003012">
    <property type="entry name" value="Tet_transcr_reg_TetR"/>
</dbReference>
<proteinExistence type="predicted"/>
<dbReference type="Proteomes" id="UP000186096">
    <property type="component" value="Unassembled WGS sequence"/>
</dbReference>
<dbReference type="PRINTS" id="PR00400">
    <property type="entry name" value="TETREPRESSOR"/>
</dbReference>
<dbReference type="InterPro" id="IPR009057">
    <property type="entry name" value="Homeodomain-like_sf"/>
</dbReference>
<dbReference type="Pfam" id="PF02909">
    <property type="entry name" value="TetR_C_1"/>
    <property type="match status" value="1"/>
</dbReference>
<gene>
    <name evidence="7" type="ORF">SAMN05421833_12015</name>
</gene>
<accession>A0A1N7EZT7</accession>
<evidence type="ECO:0000313" key="7">
    <source>
        <dbReference type="EMBL" id="SIR93608.1"/>
    </source>
</evidence>
<feature type="DNA-binding region" description="H-T-H motif" evidence="5">
    <location>
        <begin position="33"/>
        <end position="52"/>
    </location>
</feature>
<evidence type="ECO:0000256" key="4">
    <source>
        <dbReference type="ARBA" id="ARBA00023163"/>
    </source>
</evidence>
<protein>
    <submittedName>
        <fullName evidence="7">Transcriptional regulator, TetR family</fullName>
    </submittedName>
</protein>
<dbReference type="PRINTS" id="PR00455">
    <property type="entry name" value="HTHTETR"/>
</dbReference>
<dbReference type="InterPro" id="IPR036271">
    <property type="entry name" value="Tet_transcr_reg_TetR-rel_C_sf"/>
</dbReference>
<keyword evidence="3 5" id="KW-0238">DNA-binding</keyword>
<keyword evidence="4" id="KW-0804">Transcription</keyword>
<name>A0A1N7EZT7_9ACTN</name>
<dbReference type="GO" id="GO:0046677">
    <property type="term" value="P:response to antibiotic"/>
    <property type="evidence" value="ECO:0007669"/>
    <property type="project" value="InterPro"/>
</dbReference>
<dbReference type="Gene3D" id="1.10.357.10">
    <property type="entry name" value="Tetracycline Repressor, domain 2"/>
    <property type="match status" value="1"/>
</dbReference>
<dbReference type="PANTHER" id="PTHR30055:SF151">
    <property type="entry name" value="TRANSCRIPTIONAL REGULATORY PROTEIN"/>
    <property type="match status" value="1"/>
</dbReference>
<dbReference type="InterPro" id="IPR001647">
    <property type="entry name" value="HTH_TetR"/>
</dbReference>
<evidence type="ECO:0000313" key="8">
    <source>
        <dbReference type="Proteomes" id="UP000186096"/>
    </source>
</evidence>
<evidence type="ECO:0000256" key="1">
    <source>
        <dbReference type="ARBA" id="ARBA00022491"/>
    </source>
</evidence>
<dbReference type="PROSITE" id="PS01081">
    <property type="entry name" value="HTH_TETR_1"/>
    <property type="match status" value="1"/>
</dbReference>
<feature type="domain" description="HTH tetR-type" evidence="6">
    <location>
        <begin position="10"/>
        <end position="70"/>
    </location>
</feature>